<dbReference type="OrthoDB" id="242313at2"/>
<protein>
    <recommendedName>
        <fullName evidence="4">SEC-C motif protein</fullName>
    </recommendedName>
</protein>
<feature type="compositionally biased region" description="Basic and acidic residues" evidence="1">
    <location>
        <begin position="406"/>
        <end position="423"/>
    </location>
</feature>
<dbReference type="Gene3D" id="1.25.40.10">
    <property type="entry name" value="Tetratricopeptide repeat domain"/>
    <property type="match status" value="1"/>
</dbReference>
<name>A0A517SEG7_9PLAN</name>
<accession>A0A517SEG7</accession>
<gene>
    <name evidence="2" type="ORF">Pan44_25490</name>
</gene>
<dbReference type="RefSeq" id="WP_145030366.1">
    <property type="nucleotide sequence ID" value="NZ_CP036271.1"/>
</dbReference>
<dbReference type="EMBL" id="CP036271">
    <property type="protein sequence ID" value="QDT54516.1"/>
    <property type="molecule type" value="Genomic_DNA"/>
</dbReference>
<evidence type="ECO:0008006" key="4">
    <source>
        <dbReference type="Google" id="ProtNLM"/>
    </source>
</evidence>
<reference evidence="2 3" key="1">
    <citation type="submission" date="2019-02" db="EMBL/GenBank/DDBJ databases">
        <title>Deep-cultivation of Planctomycetes and their phenomic and genomic characterization uncovers novel biology.</title>
        <authorList>
            <person name="Wiegand S."/>
            <person name="Jogler M."/>
            <person name="Boedeker C."/>
            <person name="Pinto D."/>
            <person name="Vollmers J."/>
            <person name="Rivas-Marin E."/>
            <person name="Kohn T."/>
            <person name="Peeters S.H."/>
            <person name="Heuer A."/>
            <person name="Rast P."/>
            <person name="Oberbeckmann S."/>
            <person name="Bunk B."/>
            <person name="Jeske O."/>
            <person name="Meyerdierks A."/>
            <person name="Storesund J.E."/>
            <person name="Kallscheuer N."/>
            <person name="Luecker S."/>
            <person name="Lage O.M."/>
            <person name="Pohl T."/>
            <person name="Merkel B.J."/>
            <person name="Hornburger P."/>
            <person name="Mueller R.-W."/>
            <person name="Bruemmer F."/>
            <person name="Labrenz M."/>
            <person name="Spormann A.M."/>
            <person name="Op den Camp H."/>
            <person name="Overmann J."/>
            <person name="Amann R."/>
            <person name="Jetten M.S.M."/>
            <person name="Mascher T."/>
            <person name="Medema M.H."/>
            <person name="Devos D.P."/>
            <person name="Kaster A.-K."/>
            <person name="Ovreas L."/>
            <person name="Rohde M."/>
            <person name="Galperin M.Y."/>
            <person name="Jogler C."/>
        </authorList>
    </citation>
    <scope>NUCLEOTIDE SEQUENCE [LARGE SCALE GENOMIC DNA]</scope>
    <source>
        <strain evidence="2 3">Pan44</strain>
    </source>
</reference>
<dbReference type="AlphaFoldDB" id="A0A517SEG7"/>
<organism evidence="2 3">
    <name type="scientific">Caulifigura coniformis</name>
    <dbReference type="NCBI Taxonomy" id="2527983"/>
    <lineage>
        <taxon>Bacteria</taxon>
        <taxon>Pseudomonadati</taxon>
        <taxon>Planctomycetota</taxon>
        <taxon>Planctomycetia</taxon>
        <taxon>Planctomycetales</taxon>
        <taxon>Planctomycetaceae</taxon>
        <taxon>Caulifigura</taxon>
    </lineage>
</organism>
<dbReference type="InParanoid" id="A0A517SEG7"/>
<keyword evidence="3" id="KW-1185">Reference proteome</keyword>
<feature type="region of interest" description="Disordered" evidence="1">
    <location>
        <begin position="402"/>
        <end position="423"/>
    </location>
</feature>
<dbReference type="SUPFAM" id="SSF48452">
    <property type="entry name" value="TPR-like"/>
    <property type="match status" value="1"/>
</dbReference>
<proteinExistence type="predicted"/>
<dbReference type="Proteomes" id="UP000315700">
    <property type="component" value="Chromosome"/>
</dbReference>
<evidence type="ECO:0000313" key="2">
    <source>
        <dbReference type="EMBL" id="QDT54516.1"/>
    </source>
</evidence>
<sequence>MSVDPYALCPCGSGKKVKFCCQAILPEMEKVERLLENNQPRMALQTLEKLLPEHGGNAWVATAQGWALLADHKHAEAKGSLAQFLRKNPDHPSANALHALAAFQADGFPASKKAIHRAFRRSFKAEPSIVAGLAASMAEVYLSIGQVLASRQHFALALRYGDEEDRRQAFQAMVEIDGDTSIAYPLRGVHNTPSFTGNDATQEAVQKAHRLSAVGCWEEAAEALDPVVQQQADSSDAWQTLGLFRAWDGNPAASEALHKAAQLSSNFEVAVECETLAQLLEPLGDAEHIPVRAVSYPVASVSRLLTRLDDQKKLVRMPEAAIANAGLSDVLAAQYDILDRQAVESADGLDLDSVPRVIGRVMVMNKSPEGGDDATAVSVVSGLEGEEFGIARKSYEEAAGDCLGPAREDTEDERKSSQFTSKERLPLETQFSLPFTASASTRDRVGKAWHERTINELWPTTALKALGGKSPREAKGVAELRVPLAAAINVLDAFCDSRSRTVSVNELRQQYDLPPMEAVDLPADANVNLLSLMQLRRVNLKSLSDEQFKPLLRRVLLSRHNLHAYETLREYIENRGHLAEEMPQEREQALEALVDICRKTLRRDEALKWVQHGQSMAKTSAKPFNSLVAWKMKELIVRMEDKEDPELKKLFDDMWNNMGPKLPAIRDALRQLGAAAGLEPPGAGVVIAETTVGATGAGLALEPAGAGDSSKKLWLPGQD</sequence>
<evidence type="ECO:0000313" key="3">
    <source>
        <dbReference type="Proteomes" id="UP000315700"/>
    </source>
</evidence>
<dbReference type="KEGG" id="ccos:Pan44_25490"/>
<dbReference type="InterPro" id="IPR011990">
    <property type="entry name" value="TPR-like_helical_dom_sf"/>
</dbReference>
<evidence type="ECO:0000256" key="1">
    <source>
        <dbReference type="SAM" id="MobiDB-lite"/>
    </source>
</evidence>